<dbReference type="Pfam" id="PF11167">
    <property type="entry name" value="DUF2953"/>
    <property type="match status" value="1"/>
</dbReference>
<organism evidence="1 2">
    <name type="scientific">Caminicella sporogenes DSM 14501</name>
    <dbReference type="NCBI Taxonomy" id="1121266"/>
    <lineage>
        <taxon>Bacteria</taxon>
        <taxon>Bacillati</taxon>
        <taxon>Bacillota</taxon>
        <taxon>Clostridia</taxon>
        <taxon>Peptostreptococcales</taxon>
        <taxon>Caminicellaceae</taxon>
        <taxon>Caminicella</taxon>
    </lineage>
</organism>
<dbReference type="STRING" id="1121266.SAMN02745883_00058"/>
<accession>A0A1M6L3F1</accession>
<sequence length="204" mass="23951">MLVGIIIVLLILIIMSNIDINIKFLKDNKNDEIVITVKFFYGIYKYKKEIPLIDIDIENRDVKLEINEESEDTMTTGIISEKNEKLSIQDILNKIKEIKKIIRKYHMPIDYLIKKSYWQYLYWNTEVGLNDPAFTGFFTGLIYILKTNIFSFLFSKNICFKELDLKAIPNFKSSKVKTSINCIFSIKMGYIIIAGLKFLKVKYL</sequence>
<dbReference type="EMBL" id="FRAJ01000003">
    <property type="protein sequence ID" value="SHJ65745.1"/>
    <property type="molecule type" value="Genomic_DNA"/>
</dbReference>
<dbReference type="RefSeq" id="WP_072965366.1">
    <property type="nucleotide sequence ID" value="NZ_FRAJ01000003.1"/>
</dbReference>
<protein>
    <recommendedName>
        <fullName evidence="3">DUF2953 domain-containing protein</fullName>
    </recommendedName>
</protein>
<evidence type="ECO:0000313" key="2">
    <source>
        <dbReference type="Proteomes" id="UP000184082"/>
    </source>
</evidence>
<reference evidence="1 2" key="1">
    <citation type="submission" date="2016-11" db="EMBL/GenBank/DDBJ databases">
        <authorList>
            <person name="Jaros S."/>
            <person name="Januszkiewicz K."/>
            <person name="Wedrychowicz H."/>
        </authorList>
    </citation>
    <scope>NUCLEOTIDE SEQUENCE [LARGE SCALE GENOMIC DNA]</scope>
    <source>
        <strain evidence="1 2">DSM 14501</strain>
    </source>
</reference>
<dbReference type="Proteomes" id="UP000184082">
    <property type="component" value="Unassembled WGS sequence"/>
</dbReference>
<name>A0A1M6L3F1_9FIRM</name>
<proteinExistence type="predicted"/>
<evidence type="ECO:0008006" key="3">
    <source>
        <dbReference type="Google" id="ProtNLM"/>
    </source>
</evidence>
<evidence type="ECO:0000313" key="1">
    <source>
        <dbReference type="EMBL" id="SHJ65745.1"/>
    </source>
</evidence>
<dbReference type="InterPro" id="IPR021338">
    <property type="entry name" value="DUF2953"/>
</dbReference>
<keyword evidence="2" id="KW-1185">Reference proteome</keyword>
<gene>
    <name evidence="1" type="ORF">SAMN02745883_00058</name>
</gene>
<dbReference type="AlphaFoldDB" id="A0A1M6L3F1"/>